<protein>
    <submittedName>
        <fullName evidence="2">Uncharacterized protein</fullName>
    </submittedName>
</protein>
<gene>
    <name evidence="2" type="ORF">SVUK_LOCUS16182</name>
</gene>
<dbReference type="AlphaFoldDB" id="A0A3P7JR23"/>
<evidence type="ECO:0000313" key="2">
    <source>
        <dbReference type="EMBL" id="VDM81184.1"/>
    </source>
</evidence>
<keyword evidence="3" id="KW-1185">Reference proteome</keyword>
<feature type="region of interest" description="Disordered" evidence="1">
    <location>
        <begin position="1"/>
        <end position="27"/>
    </location>
</feature>
<name>A0A3P7JR23_STRVU</name>
<evidence type="ECO:0000256" key="1">
    <source>
        <dbReference type="SAM" id="MobiDB-lite"/>
    </source>
</evidence>
<organism evidence="2 3">
    <name type="scientific">Strongylus vulgaris</name>
    <name type="common">Blood worm</name>
    <dbReference type="NCBI Taxonomy" id="40348"/>
    <lineage>
        <taxon>Eukaryota</taxon>
        <taxon>Metazoa</taxon>
        <taxon>Ecdysozoa</taxon>
        <taxon>Nematoda</taxon>
        <taxon>Chromadorea</taxon>
        <taxon>Rhabditida</taxon>
        <taxon>Rhabditina</taxon>
        <taxon>Rhabditomorpha</taxon>
        <taxon>Strongyloidea</taxon>
        <taxon>Strongylidae</taxon>
        <taxon>Strongylus</taxon>
    </lineage>
</organism>
<accession>A0A3P7JR23</accession>
<evidence type="ECO:0000313" key="3">
    <source>
        <dbReference type="Proteomes" id="UP000270094"/>
    </source>
</evidence>
<reference evidence="2 3" key="1">
    <citation type="submission" date="2018-11" db="EMBL/GenBank/DDBJ databases">
        <authorList>
            <consortium name="Pathogen Informatics"/>
        </authorList>
    </citation>
    <scope>NUCLEOTIDE SEQUENCE [LARGE SCALE GENOMIC DNA]</scope>
</reference>
<sequence length="125" mass="13812">MGDGRSPIATSNQNLPRSNTESNTANDEKVVVTEVLQKFALASSDTFGQVYIPCEAFSLNPVQLDQYLEEGDELIVTLRAQNDPKNYGGCRFFASTATRMRKEGEQDVGALHFFTAVSLLLVRYS</sequence>
<feature type="compositionally biased region" description="Polar residues" evidence="1">
    <location>
        <begin position="8"/>
        <end position="25"/>
    </location>
</feature>
<dbReference type="EMBL" id="UYYB01111711">
    <property type="protein sequence ID" value="VDM81184.1"/>
    <property type="molecule type" value="Genomic_DNA"/>
</dbReference>
<proteinExistence type="predicted"/>
<dbReference type="Proteomes" id="UP000270094">
    <property type="component" value="Unassembled WGS sequence"/>
</dbReference>